<dbReference type="InterPro" id="IPR012341">
    <property type="entry name" value="6hp_glycosidase-like_sf"/>
</dbReference>
<dbReference type="GO" id="GO:0008422">
    <property type="term" value="F:beta-glucosidase activity"/>
    <property type="evidence" value="ECO:0007669"/>
    <property type="project" value="TreeGrafter"/>
</dbReference>
<protein>
    <submittedName>
        <fullName evidence="3">Uncharacterized protein, contains GBA2_N and DUF608 domains</fullName>
    </submittedName>
</protein>
<evidence type="ECO:0000313" key="3">
    <source>
        <dbReference type="EMBL" id="SFS85257.1"/>
    </source>
</evidence>
<reference evidence="3 4" key="1">
    <citation type="submission" date="2016-10" db="EMBL/GenBank/DDBJ databases">
        <authorList>
            <person name="de Groot N.N."/>
        </authorList>
    </citation>
    <scope>NUCLEOTIDE SEQUENCE [LARGE SCALE GENOMIC DNA]</scope>
    <source>
        <strain evidence="3 4">CGMCC 1.6114</strain>
    </source>
</reference>
<dbReference type="InterPro" id="IPR024462">
    <property type="entry name" value="GH116_N"/>
</dbReference>
<evidence type="ECO:0000313" key="4">
    <source>
        <dbReference type="Proteomes" id="UP000183209"/>
    </source>
</evidence>
<dbReference type="Pfam" id="PF12215">
    <property type="entry name" value="Glyco_hydr_116N"/>
    <property type="match status" value="1"/>
</dbReference>
<feature type="domain" description="Glycosyl-hydrolase family 116 N-terminal" evidence="2">
    <location>
        <begin position="44"/>
        <end position="339"/>
    </location>
</feature>
<dbReference type="RefSeq" id="WP_074978461.1">
    <property type="nucleotide sequence ID" value="NZ_FPAG01000005.1"/>
</dbReference>
<dbReference type="EMBL" id="FPAG01000005">
    <property type="protein sequence ID" value="SFS85257.1"/>
    <property type="molecule type" value="Genomic_DNA"/>
</dbReference>
<dbReference type="PANTHER" id="PTHR12654:SF4">
    <property type="entry name" value="PB1 DOMAIN-CONTAINING PROTEIN"/>
    <property type="match status" value="1"/>
</dbReference>
<proteinExistence type="predicted"/>
<evidence type="ECO:0000259" key="2">
    <source>
        <dbReference type="Pfam" id="PF12215"/>
    </source>
</evidence>
<sequence>MINNSFYRNVFKISVNFLIGLYTSLSISQDVTNYKTTEELKYIGMPVGGICTGQVYLGGDGQLWYWDIFNVSMLDPGNGGGHRYYNNPLTQDKKFENGFGLTIRQGKKVISRSLNSKGFSNINFVGEYPIGKVFYNDDRLPVSVELNAFSPFIPTDAENSGLPVTVLEYTVKNNDTKKLEVELSGWLQNMSSYWSSNKVEGAHTNEIISTDNYTRLICKSDDVLKDQLPDWGSMSLTLVGKGTGTAKAPDLKGLPVYNSENNARKASIELGQKLVGSVSGKTILKPGESKTFKFHLSWYFPNIHLWDGAHHWKNKENLRHYYTSKFSNSLEVSDYLLDNPWIIKTTKKWNKTWYDSTLPKWFLDRTFINVSTLATTASVRFNDLMDRPDSEGRFYTYEGVYLGEGTCTHVFHYEQAMGRVFPNLARQLRQQTDLGLSFDQSGIIKYRGEFSNLGRHDGRGFAIDGHAGTIMRIYREYLMSTDKSFLADNWSKIKKAILILINQDKGVNGIADGIIEGKQYNTLDRTWYGKISWISGLYGACLRAGAEMAGEMGDIKFSKQCERISQKSFKNISKELFNGEYFIQKTDPKHPEAPNSNIGCHADQLLGQYWTTQTGLGDILPKNEIKKALQSIMEYNFVNNYGRYLQSAEIPVSRYYADDDEKGIIMCTFPKGGATKAPGLIENEWEKLVVGYFSEIWTGQEHQLAATMISEGLLEEGLKIERAIHDRYDPIKRNPFNEIEYGNHYTRAMSGYAPFISISGFIYNGPKGIIGFNPKFNTNNFKSGFITAEGWGSFSQKVNDSEKLIELKLNYGKLKLNEFKVPVPKGKKIERVQLSLDKKNTDVISKKVQNEFLSIKFQPQNLKQGDELKLVIQYKS</sequence>
<dbReference type="Proteomes" id="UP000183209">
    <property type="component" value="Unassembled WGS sequence"/>
</dbReference>
<dbReference type="Pfam" id="PF04685">
    <property type="entry name" value="DUF608"/>
    <property type="match status" value="1"/>
</dbReference>
<feature type="domain" description="Glycosyl-hydrolase family 116 catalytic region" evidence="1">
    <location>
        <begin position="464"/>
        <end position="727"/>
    </location>
</feature>
<organism evidence="3 4">
    <name type="scientific">Zhouia amylolytica</name>
    <dbReference type="NCBI Taxonomy" id="376730"/>
    <lineage>
        <taxon>Bacteria</taxon>
        <taxon>Pseudomonadati</taxon>
        <taxon>Bacteroidota</taxon>
        <taxon>Flavobacteriia</taxon>
        <taxon>Flavobacteriales</taxon>
        <taxon>Flavobacteriaceae</taxon>
        <taxon>Zhouia</taxon>
    </lineage>
</organism>
<accession>A0A1I6T8J6</accession>
<dbReference type="InterPro" id="IPR006775">
    <property type="entry name" value="GH116_catalytic"/>
</dbReference>
<gene>
    <name evidence="3" type="ORF">SAMN04487906_1902</name>
</gene>
<dbReference type="SUPFAM" id="SSF48208">
    <property type="entry name" value="Six-hairpin glycosidases"/>
    <property type="match status" value="1"/>
</dbReference>
<evidence type="ECO:0000259" key="1">
    <source>
        <dbReference type="Pfam" id="PF04685"/>
    </source>
</evidence>
<dbReference type="OrthoDB" id="1007311at2"/>
<dbReference type="InterPro" id="IPR052566">
    <property type="entry name" value="Non-lysos_glucosylceramidase"/>
</dbReference>
<dbReference type="GO" id="GO:0005975">
    <property type="term" value="P:carbohydrate metabolic process"/>
    <property type="evidence" value="ECO:0007669"/>
    <property type="project" value="InterPro"/>
</dbReference>
<name>A0A1I6T8J6_9FLAO</name>
<dbReference type="InterPro" id="IPR008928">
    <property type="entry name" value="6-hairpin_glycosidase_sf"/>
</dbReference>
<dbReference type="AlphaFoldDB" id="A0A1I6T8J6"/>
<dbReference type="Gene3D" id="1.50.10.10">
    <property type="match status" value="1"/>
</dbReference>
<dbReference type="PANTHER" id="PTHR12654">
    <property type="entry name" value="BILE ACID BETA-GLUCOSIDASE-RELATED"/>
    <property type="match status" value="1"/>
</dbReference>